<proteinExistence type="predicted"/>
<dbReference type="EMBL" id="LR798230">
    <property type="protein sequence ID" value="CAB5208327.1"/>
    <property type="molecule type" value="Genomic_DNA"/>
</dbReference>
<accession>A0A6J7WKD3</accession>
<gene>
    <name evidence="1" type="ORF">UFOVP182_10</name>
</gene>
<protein>
    <submittedName>
        <fullName evidence="1">Uncharacterized protein</fullName>
    </submittedName>
</protein>
<name>A0A6J7WKD3_9CAUD</name>
<reference evidence="1" key="1">
    <citation type="submission" date="2020-05" db="EMBL/GenBank/DDBJ databases">
        <authorList>
            <person name="Chiriac C."/>
            <person name="Salcher M."/>
            <person name="Ghai R."/>
            <person name="Kavagutti S V."/>
        </authorList>
    </citation>
    <scope>NUCLEOTIDE SEQUENCE</scope>
</reference>
<organism evidence="1">
    <name type="scientific">uncultured Caudovirales phage</name>
    <dbReference type="NCBI Taxonomy" id="2100421"/>
    <lineage>
        <taxon>Viruses</taxon>
        <taxon>Duplodnaviria</taxon>
        <taxon>Heunggongvirae</taxon>
        <taxon>Uroviricota</taxon>
        <taxon>Caudoviricetes</taxon>
        <taxon>Peduoviridae</taxon>
        <taxon>Maltschvirus</taxon>
        <taxon>Maltschvirus maltsch</taxon>
    </lineage>
</organism>
<evidence type="ECO:0000313" key="1">
    <source>
        <dbReference type="EMBL" id="CAB5208327.1"/>
    </source>
</evidence>
<sequence length="162" mass="19727">MRLKYKLKDYQALTLDNLIHLMDIEENPDNYEIPVLEKVAIFSNTTVEDLEEYDIEKLKKLVKLFSNKKPNFEINRDMEIDGKMIYFRFRNEDLPAKTILDMKKMRLLEIVKYYFVAKDEELSDDWYLKNITLNEIMFLLEHYDLYRQEILKIIPEMLKNND</sequence>